<evidence type="ECO:0000313" key="4">
    <source>
        <dbReference type="Proteomes" id="UP000642509"/>
    </source>
</evidence>
<protein>
    <submittedName>
        <fullName evidence="3">Cobalamin biosynthesis protein CbiX</fullName>
    </submittedName>
</protein>
<gene>
    <name evidence="3" type="ORF">GCM10010977_19600</name>
</gene>
<name>A0ABQ2M1Y2_9MICC</name>
<comment type="caution">
    <text evidence="3">The sequence shown here is derived from an EMBL/GenBank/DDBJ whole genome shotgun (WGS) entry which is preliminary data.</text>
</comment>
<organism evidence="3 4">
    <name type="scientific">Citricoccus zhacaiensis</name>
    <dbReference type="NCBI Taxonomy" id="489142"/>
    <lineage>
        <taxon>Bacteria</taxon>
        <taxon>Bacillati</taxon>
        <taxon>Actinomycetota</taxon>
        <taxon>Actinomycetes</taxon>
        <taxon>Micrococcales</taxon>
        <taxon>Micrococcaceae</taxon>
        <taxon>Citricoccus</taxon>
    </lineage>
</organism>
<dbReference type="InterPro" id="IPR050963">
    <property type="entry name" value="Sirohydro_Cobaltochel/CbiX"/>
</dbReference>
<dbReference type="Pfam" id="PF01903">
    <property type="entry name" value="CbiX"/>
    <property type="match status" value="2"/>
</dbReference>
<evidence type="ECO:0000313" key="3">
    <source>
        <dbReference type="EMBL" id="GGO45893.1"/>
    </source>
</evidence>
<keyword evidence="4" id="KW-1185">Reference proteome</keyword>
<proteinExistence type="predicted"/>
<accession>A0ABQ2M1Y2</accession>
<dbReference type="Proteomes" id="UP000642509">
    <property type="component" value="Unassembled WGS sequence"/>
</dbReference>
<sequence length="258" mass="26964">MTEQSHDQPLTLVAVSHGTADPVGQARIAALARAVRQQAEAEVEVLLTHVDVQTPQVGEVLVGLPADRSAVVVPLLLSGGYHVKVDLREAAQGIPVAPALGPDELLVDLLARRAVDAGFVRGYHQVVLGAAGSTDAGAVADCRDVAYRLAERLGTPVAEAYLSAAQPRVAAAVGNLCVREPRRPVLVLSYLMAPGYFQSLLVSEAAAAGAEATTIPLLGQAGPVPEELVDLVLRRFRDTVDRCSIPGTTARRPIASPC</sequence>
<reference evidence="4" key="1">
    <citation type="journal article" date="2019" name="Int. J. Syst. Evol. Microbiol.">
        <title>The Global Catalogue of Microorganisms (GCM) 10K type strain sequencing project: providing services to taxonomists for standard genome sequencing and annotation.</title>
        <authorList>
            <consortium name="The Broad Institute Genomics Platform"/>
            <consortium name="The Broad Institute Genome Sequencing Center for Infectious Disease"/>
            <person name="Wu L."/>
            <person name="Ma J."/>
        </authorList>
    </citation>
    <scope>NUCLEOTIDE SEQUENCE [LARGE SCALE GENOMIC DNA]</scope>
    <source>
        <strain evidence="4">CGMCC 1.7064</strain>
    </source>
</reference>
<keyword evidence="1" id="KW-0479">Metal-binding</keyword>
<keyword evidence="2" id="KW-0456">Lyase</keyword>
<dbReference type="EMBL" id="BMLQ01000005">
    <property type="protein sequence ID" value="GGO45893.1"/>
    <property type="molecule type" value="Genomic_DNA"/>
</dbReference>
<dbReference type="Gene3D" id="3.40.50.1400">
    <property type="match status" value="2"/>
</dbReference>
<dbReference type="PANTHER" id="PTHR33542">
    <property type="entry name" value="SIROHYDROCHLORIN FERROCHELATASE, CHLOROPLASTIC"/>
    <property type="match status" value="1"/>
</dbReference>
<dbReference type="SUPFAM" id="SSF53800">
    <property type="entry name" value="Chelatase"/>
    <property type="match status" value="1"/>
</dbReference>
<dbReference type="InterPro" id="IPR002762">
    <property type="entry name" value="CbiX-like"/>
</dbReference>
<dbReference type="RefSeq" id="WP_188805994.1">
    <property type="nucleotide sequence ID" value="NZ_BAAAOU010000011.1"/>
</dbReference>
<evidence type="ECO:0000256" key="1">
    <source>
        <dbReference type="ARBA" id="ARBA00022723"/>
    </source>
</evidence>
<evidence type="ECO:0000256" key="2">
    <source>
        <dbReference type="ARBA" id="ARBA00023239"/>
    </source>
</evidence>
<dbReference type="PANTHER" id="PTHR33542:SF5">
    <property type="entry name" value="FERROCHELATASE CHE1"/>
    <property type="match status" value="1"/>
</dbReference>